<accession>A0ABM9F858</accession>
<dbReference type="EMBL" id="CALSBS010000006">
    <property type="protein sequence ID" value="CAH6637007.1"/>
    <property type="molecule type" value="Genomic_DNA"/>
</dbReference>
<dbReference type="Pfam" id="PF13698">
    <property type="entry name" value="DUF4156"/>
    <property type="match status" value="1"/>
</dbReference>
<evidence type="ECO:0000313" key="2">
    <source>
        <dbReference type="EMBL" id="CAH6637007.1"/>
    </source>
</evidence>
<feature type="chain" id="PRO_5046450756" evidence="1">
    <location>
        <begin position="26"/>
        <end position="119"/>
    </location>
</feature>
<comment type="caution">
    <text evidence="2">The sequence shown here is derived from an EMBL/GenBank/DDBJ whole genome shotgun (WGS) entry which is preliminary data.</text>
</comment>
<protein>
    <submittedName>
        <fullName evidence="2">DUF4156 domain-containing protein</fullName>
    </submittedName>
</protein>
<proteinExistence type="predicted"/>
<dbReference type="InterPro" id="IPR025294">
    <property type="entry name" value="DUF4156"/>
</dbReference>
<dbReference type="RefSeq" id="WP_253897692.1">
    <property type="nucleotide sequence ID" value="NZ_CALSBS010000006.1"/>
</dbReference>
<keyword evidence="3" id="KW-1185">Reference proteome</keyword>
<evidence type="ECO:0000256" key="1">
    <source>
        <dbReference type="SAM" id="SignalP"/>
    </source>
</evidence>
<dbReference type="PROSITE" id="PS51257">
    <property type="entry name" value="PROKAR_LIPOPROTEIN"/>
    <property type="match status" value="1"/>
</dbReference>
<gene>
    <name evidence="2" type="ORF">FBBNIHIM_09290</name>
</gene>
<sequence length="119" mass="12420">MKKKMIALFVISLAGCSANSVQSNAAHVRVTNNEPGRECKFLGDVTGSQGNFFTGGWTSNSNLETGARNDLKNKAVDMGGNVVAIITQRAGQTGSAYGGTGSSEQTNVTLSGNVYRCPE</sequence>
<reference evidence="2" key="1">
    <citation type="submission" date="2022-05" db="EMBL/GenBank/DDBJ databases">
        <authorList>
            <person name="Blom J."/>
        </authorList>
    </citation>
    <scope>NUCLEOTIDE SEQUENCE</scope>
    <source>
        <strain evidence="2">Type strain: CPO20170097</strain>
    </source>
</reference>
<dbReference type="Proteomes" id="UP001152651">
    <property type="component" value="Unassembled WGS sequence"/>
</dbReference>
<organism evidence="2 3">
    <name type="scientific">Pseudocitrobacter vendiensis</name>
    <dbReference type="NCBI Taxonomy" id="2488306"/>
    <lineage>
        <taxon>Bacteria</taxon>
        <taxon>Pseudomonadati</taxon>
        <taxon>Pseudomonadota</taxon>
        <taxon>Gammaproteobacteria</taxon>
        <taxon>Enterobacterales</taxon>
        <taxon>Enterobacteriaceae</taxon>
        <taxon>Pseudocitrobacter</taxon>
    </lineage>
</organism>
<keyword evidence="1" id="KW-0732">Signal</keyword>
<evidence type="ECO:0000313" key="3">
    <source>
        <dbReference type="Proteomes" id="UP001152651"/>
    </source>
</evidence>
<feature type="signal peptide" evidence="1">
    <location>
        <begin position="1"/>
        <end position="25"/>
    </location>
</feature>
<name>A0ABM9F858_9ENTR</name>